<organism evidence="8 9">
    <name type="scientific">Microbacterium oxydans</name>
    <dbReference type="NCBI Taxonomy" id="82380"/>
    <lineage>
        <taxon>Bacteria</taxon>
        <taxon>Bacillati</taxon>
        <taxon>Actinomycetota</taxon>
        <taxon>Actinomycetes</taxon>
        <taxon>Micrococcales</taxon>
        <taxon>Microbacteriaceae</taxon>
        <taxon>Microbacterium</taxon>
    </lineage>
</organism>
<dbReference type="SUPFAM" id="SSF52172">
    <property type="entry name" value="CheY-like"/>
    <property type="match status" value="1"/>
</dbReference>
<evidence type="ECO:0000313" key="9">
    <source>
        <dbReference type="Proteomes" id="UP000033725"/>
    </source>
</evidence>
<evidence type="ECO:0000256" key="1">
    <source>
        <dbReference type="ARBA" id="ARBA00022553"/>
    </source>
</evidence>
<dbReference type="RefSeq" id="WP_045262011.1">
    <property type="nucleotide sequence ID" value="NZ_JYIV01000004.1"/>
</dbReference>
<reference evidence="8 9" key="1">
    <citation type="submission" date="2015-02" db="EMBL/GenBank/DDBJ databases">
        <title>Draft genome sequences of ten Microbacterium spp. with emphasis on heavy metal contaminated environments.</title>
        <authorList>
            <person name="Corretto E."/>
        </authorList>
    </citation>
    <scope>NUCLEOTIDE SEQUENCE [LARGE SCALE GENOMIC DNA]</scope>
    <source>
        <strain evidence="8 9">BEL163</strain>
    </source>
</reference>
<evidence type="ECO:0000256" key="4">
    <source>
        <dbReference type="ARBA" id="ARBA00023163"/>
    </source>
</evidence>
<accession>A0A0F0L3F2</accession>
<dbReference type="PROSITE" id="PS50043">
    <property type="entry name" value="HTH_LUXR_2"/>
    <property type="match status" value="1"/>
</dbReference>
<dbReference type="InterPro" id="IPR039420">
    <property type="entry name" value="WalR-like"/>
</dbReference>
<dbReference type="OrthoDB" id="9808843at2"/>
<feature type="modified residue" description="4-aspartylphosphate" evidence="5">
    <location>
        <position position="56"/>
    </location>
</feature>
<dbReference type="Proteomes" id="UP000033725">
    <property type="component" value="Unassembled WGS sequence"/>
</dbReference>
<protein>
    <submittedName>
        <fullName evidence="8">Response regulator protein VraR</fullName>
    </submittedName>
</protein>
<dbReference type="SMART" id="SM00448">
    <property type="entry name" value="REC"/>
    <property type="match status" value="1"/>
</dbReference>
<evidence type="ECO:0000256" key="5">
    <source>
        <dbReference type="PROSITE-ProRule" id="PRU00169"/>
    </source>
</evidence>
<dbReference type="PRINTS" id="PR00038">
    <property type="entry name" value="HTHLUXR"/>
</dbReference>
<gene>
    <name evidence="8" type="primary">vraR_1</name>
    <name evidence="8" type="ORF">RN51_00017</name>
</gene>
<evidence type="ECO:0000256" key="3">
    <source>
        <dbReference type="ARBA" id="ARBA00023125"/>
    </source>
</evidence>
<keyword evidence="3" id="KW-0238">DNA-binding</keyword>
<dbReference type="PATRIC" id="fig|82380.10.peg.15"/>
<evidence type="ECO:0000256" key="2">
    <source>
        <dbReference type="ARBA" id="ARBA00023015"/>
    </source>
</evidence>
<dbReference type="InterPro" id="IPR000792">
    <property type="entry name" value="Tscrpt_reg_LuxR_C"/>
</dbReference>
<feature type="domain" description="HTH luxR-type" evidence="6">
    <location>
        <begin position="140"/>
        <end position="205"/>
    </location>
</feature>
<dbReference type="GO" id="GO:0006355">
    <property type="term" value="P:regulation of DNA-templated transcription"/>
    <property type="evidence" value="ECO:0007669"/>
    <property type="project" value="InterPro"/>
</dbReference>
<dbReference type="InterPro" id="IPR058245">
    <property type="entry name" value="NreC/VraR/RcsB-like_REC"/>
</dbReference>
<keyword evidence="2" id="KW-0805">Transcription regulation</keyword>
<dbReference type="CDD" id="cd17535">
    <property type="entry name" value="REC_NarL-like"/>
    <property type="match status" value="1"/>
</dbReference>
<dbReference type="Pfam" id="PF00196">
    <property type="entry name" value="GerE"/>
    <property type="match status" value="1"/>
</dbReference>
<dbReference type="AlphaFoldDB" id="A0A0F0L3F2"/>
<dbReference type="PROSITE" id="PS00622">
    <property type="entry name" value="HTH_LUXR_1"/>
    <property type="match status" value="1"/>
</dbReference>
<dbReference type="PANTHER" id="PTHR43214:SF24">
    <property type="entry name" value="TRANSCRIPTIONAL REGULATORY PROTEIN NARL-RELATED"/>
    <property type="match status" value="1"/>
</dbReference>
<dbReference type="PANTHER" id="PTHR43214">
    <property type="entry name" value="TWO-COMPONENT RESPONSE REGULATOR"/>
    <property type="match status" value="1"/>
</dbReference>
<evidence type="ECO:0000259" key="7">
    <source>
        <dbReference type="PROSITE" id="PS50110"/>
    </source>
</evidence>
<comment type="caution">
    <text evidence="8">The sequence shown here is derived from an EMBL/GenBank/DDBJ whole genome shotgun (WGS) entry which is preliminary data.</text>
</comment>
<dbReference type="CDD" id="cd06170">
    <property type="entry name" value="LuxR_C_like"/>
    <property type="match status" value="1"/>
</dbReference>
<proteinExistence type="predicted"/>
<feature type="domain" description="Response regulatory" evidence="7">
    <location>
        <begin position="5"/>
        <end position="122"/>
    </location>
</feature>
<dbReference type="PROSITE" id="PS50110">
    <property type="entry name" value="RESPONSE_REGULATORY"/>
    <property type="match status" value="1"/>
</dbReference>
<dbReference type="SMART" id="SM00421">
    <property type="entry name" value="HTH_LUXR"/>
    <property type="match status" value="1"/>
</dbReference>
<dbReference type="GO" id="GO:0000160">
    <property type="term" value="P:phosphorelay signal transduction system"/>
    <property type="evidence" value="ECO:0007669"/>
    <property type="project" value="InterPro"/>
</dbReference>
<sequence length="207" mass="22254">MNAVRVLLVDDHPIVRAGVRSLFDHRDDVEVVGEAASGEEAVALARHLHPDVVLCDLRLGDGMDGVQTTAALRAQEPAPAVLILTTFDRDAEILGAIEAGAAGYLLKDVAPDDIARAIRQAASGALVLTPELSERVVRVMRAPRVRLTDRELEVLRLLDTGASNREIAKTLFVTEATVKTHLVHVFEKLGADSRARAIAIAHETGLL</sequence>
<dbReference type="InterPro" id="IPR016032">
    <property type="entry name" value="Sig_transdc_resp-reg_C-effctor"/>
</dbReference>
<dbReference type="SUPFAM" id="SSF46894">
    <property type="entry name" value="C-terminal effector domain of the bipartite response regulators"/>
    <property type="match status" value="1"/>
</dbReference>
<name>A0A0F0L3F2_9MICO</name>
<evidence type="ECO:0000259" key="6">
    <source>
        <dbReference type="PROSITE" id="PS50043"/>
    </source>
</evidence>
<dbReference type="Gene3D" id="3.40.50.2300">
    <property type="match status" value="1"/>
</dbReference>
<dbReference type="InterPro" id="IPR011006">
    <property type="entry name" value="CheY-like_superfamily"/>
</dbReference>
<dbReference type="Pfam" id="PF00072">
    <property type="entry name" value="Response_reg"/>
    <property type="match status" value="1"/>
</dbReference>
<dbReference type="GO" id="GO:0003677">
    <property type="term" value="F:DNA binding"/>
    <property type="evidence" value="ECO:0007669"/>
    <property type="project" value="UniProtKB-KW"/>
</dbReference>
<keyword evidence="4" id="KW-0804">Transcription</keyword>
<keyword evidence="1 5" id="KW-0597">Phosphoprotein</keyword>
<dbReference type="EMBL" id="JYIV01000004">
    <property type="protein sequence ID" value="KJL27214.1"/>
    <property type="molecule type" value="Genomic_DNA"/>
</dbReference>
<evidence type="ECO:0000313" key="8">
    <source>
        <dbReference type="EMBL" id="KJL27214.1"/>
    </source>
</evidence>
<dbReference type="InterPro" id="IPR001789">
    <property type="entry name" value="Sig_transdc_resp-reg_receiver"/>
</dbReference>